<dbReference type="Proteomes" id="UP000193920">
    <property type="component" value="Unassembled WGS sequence"/>
</dbReference>
<feature type="domain" description="Tyrosine specific protein phosphatases" evidence="7">
    <location>
        <begin position="455"/>
        <end position="513"/>
    </location>
</feature>
<evidence type="ECO:0000313" key="8">
    <source>
        <dbReference type="EMBL" id="ORY48792.1"/>
    </source>
</evidence>
<keyword evidence="4" id="KW-0904">Protein phosphatase</keyword>
<dbReference type="STRING" id="1754190.A0A1Y2CP61"/>
<comment type="caution">
    <text evidence="8">The sequence shown here is derived from an EMBL/GenBank/DDBJ whole genome shotgun (WGS) entry which is preliminary data.</text>
</comment>
<evidence type="ECO:0000256" key="2">
    <source>
        <dbReference type="ARBA" id="ARBA00013064"/>
    </source>
</evidence>
<feature type="compositionally biased region" description="Low complexity" evidence="5">
    <location>
        <begin position="321"/>
        <end position="337"/>
    </location>
</feature>
<dbReference type="PROSITE" id="PS50056">
    <property type="entry name" value="TYR_PHOSPHATASE_2"/>
    <property type="match status" value="1"/>
</dbReference>
<dbReference type="InterPro" id="IPR000340">
    <property type="entry name" value="Dual-sp_phosphatase_cat-dom"/>
</dbReference>
<dbReference type="Gene3D" id="3.90.190.10">
    <property type="entry name" value="Protein tyrosine phosphatase superfamily"/>
    <property type="match status" value="2"/>
</dbReference>
<dbReference type="InterPro" id="IPR000387">
    <property type="entry name" value="Tyr_Pase_dom"/>
</dbReference>
<dbReference type="GO" id="GO:0008330">
    <property type="term" value="F:protein tyrosine/threonine phosphatase activity"/>
    <property type="evidence" value="ECO:0007669"/>
    <property type="project" value="TreeGrafter"/>
</dbReference>
<feature type="compositionally biased region" description="Low complexity" evidence="5">
    <location>
        <begin position="163"/>
        <end position="188"/>
    </location>
</feature>
<dbReference type="OrthoDB" id="273181at2759"/>
<dbReference type="GO" id="GO:0033550">
    <property type="term" value="F:MAP kinase tyrosine phosphatase activity"/>
    <property type="evidence" value="ECO:0007669"/>
    <property type="project" value="TreeGrafter"/>
</dbReference>
<feature type="domain" description="Tyrosine-protein phosphatase" evidence="6">
    <location>
        <begin position="385"/>
        <end position="536"/>
    </location>
</feature>
<feature type="region of interest" description="Disordered" evidence="5">
    <location>
        <begin position="219"/>
        <end position="239"/>
    </location>
</feature>
<evidence type="ECO:0000313" key="9">
    <source>
        <dbReference type="Proteomes" id="UP000193920"/>
    </source>
</evidence>
<feature type="compositionally biased region" description="Low complexity" evidence="5">
    <location>
        <begin position="222"/>
        <end position="239"/>
    </location>
</feature>
<proteinExistence type="inferred from homology"/>
<evidence type="ECO:0000256" key="1">
    <source>
        <dbReference type="ARBA" id="ARBA00008601"/>
    </source>
</evidence>
<evidence type="ECO:0000259" key="7">
    <source>
        <dbReference type="PROSITE" id="PS50056"/>
    </source>
</evidence>
<dbReference type="Pfam" id="PF00782">
    <property type="entry name" value="DSPc"/>
    <property type="match status" value="1"/>
</dbReference>
<dbReference type="GO" id="GO:0005737">
    <property type="term" value="C:cytoplasm"/>
    <property type="evidence" value="ECO:0007669"/>
    <property type="project" value="TreeGrafter"/>
</dbReference>
<dbReference type="PANTHER" id="PTHR10159">
    <property type="entry name" value="DUAL SPECIFICITY PROTEIN PHOSPHATASE"/>
    <property type="match status" value="1"/>
</dbReference>
<dbReference type="GO" id="GO:0043409">
    <property type="term" value="P:negative regulation of MAPK cascade"/>
    <property type="evidence" value="ECO:0007669"/>
    <property type="project" value="TreeGrafter"/>
</dbReference>
<organism evidence="8 9">
    <name type="scientific">Neocallimastix californiae</name>
    <dbReference type="NCBI Taxonomy" id="1754190"/>
    <lineage>
        <taxon>Eukaryota</taxon>
        <taxon>Fungi</taxon>
        <taxon>Fungi incertae sedis</taxon>
        <taxon>Chytridiomycota</taxon>
        <taxon>Chytridiomycota incertae sedis</taxon>
        <taxon>Neocallimastigomycetes</taxon>
        <taxon>Neocallimastigales</taxon>
        <taxon>Neocallimastigaceae</taxon>
        <taxon>Neocallimastix</taxon>
    </lineage>
</organism>
<dbReference type="PROSITE" id="PS50054">
    <property type="entry name" value="TYR_PHOSPHATASE_DUAL"/>
    <property type="match status" value="1"/>
</dbReference>
<dbReference type="PANTHER" id="PTHR10159:SF519">
    <property type="entry name" value="DUAL SPECIFICITY PROTEIN PHOSPHATASE MPK3"/>
    <property type="match status" value="1"/>
</dbReference>
<evidence type="ECO:0000259" key="6">
    <source>
        <dbReference type="PROSITE" id="PS50054"/>
    </source>
</evidence>
<protein>
    <recommendedName>
        <fullName evidence="2">protein-tyrosine-phosphatase</fullName>
        <ecNumber evidence="2">3.1.3.48</ecNumber>
    </recommendedName>
</protein>
<keyword evidence="9" id="KW-1185">Reference proteome</keyword>
<comment type="similarity">
    <text evidence="1">Belongs to the protein-tyrosine phosphatase family. Non-receptor class dual specificity subfamily.</text>
</comment>
<accession>A0A1Y2CP61</accession>
<keyword evidence="3" id="KW-0378">Hydrolase</keyword>
<evidence type="ECO:0000256" key="4">
    <source>
        <dbReference type="ARBA" id="ARBA00022912"/>
    </source>
</evidence>
<name>A0A1Y2CP61_9FUNG</name>
<dbReference type="InterPro" id="IPR020422">
    <property type="entry name" value="TYR_PHOSPHATASE_DUAL_dom"/>
</dbReference>
<evidence type="ECO:0000256" key="3">
    <source>
        <dbReference type="ARBA" id="ARBA00022801"/>
    </source>
</evidence>
<dbReference type="InterPro" id="IPR029021">
    <property type="entry name" value="Prot-tyrosine_phosphatase-like"/>
</dbReference>
<reference evidence="8 9" key="1">
    <citation type="submission" date="2016-08" db="EMBL/GenBank/DDBJ databases">
        <title>A Parts List for Fungal Cellulosomes Revealed by Comparative Genomics.</title>
        <authorList>
            <consortium name="DOE Joint Genome Institute"/>
            <person name="Haitjema C.H."/>
            <person name="Gilmore S.P."/>
            <person name="Henske J.K."/>
            <person name="Solomon K.V."/>
            <person name="De Groot R."/>
            <person name="Kuo A."/>
            <person name="Mondo S.J."/>
            <person name="Salamov A.A."/>
            <person name="Labutti K."/>
            <person name="Zhao Z."/>
            <person name="Chiniquy J."/>
            <person name="Barry K."/>
            <person name="Brewer H.M."/>
            <person name="Purvine S.O."/>
            <person name="Wright A.T."/>
            <person name="Boxma B."/>
            <person name="Van Alen T."/>
            <person name="Hackstein J.H."/>
            <person name="Baker S.E."/>
            <person name="Grigoriev I.V."/>
            <person name="O'Malley M.A."/>
        </authorList>
    </citation>
    <scope>NUCLEOTIDE SEQUENCE [LARGE SCALE GENOMIC DNA]</scope>
    <source>
        <strain evidence="8 9">G1</strain>
    </source>
</reference>
<evidence type="ECO:0000256" key="5">
    <source>
        <dbReference type="SAM" id="MobiDB-lite"/>
    </source>
</evidence>
<gene>
    <name evidence="8" type="ORF">LY90DRAFT_703131</name>
</gene>
<sequence>MVIKRRPKLTLNTAIVRKNPSPLKIPNLNSAVSLARDERINSSRNILTVLEGGKTYTKPIKILPNLYLGSCDATKDLSILLDKDISTILNLAAEVERPKWFSTDHWMGLSNNHWVTKITQDQLETMSYSSEASSNATRVNNNSFSLTSPPSPSLSDDEDTTRKSTTTTPTTTTTTTHTNNINNINNTIPSKETSTIFPLSPLPQRTYPTLQNLNLYNSQQDSIPLSPSSPVTPTSYGSSSQHTIILSPIDNSFPDSVSSMNTLSTPFVDSYSYTMPPETPFMDTISTPYVPETPYVDAFRTPMTTSPNQLPPETPYYDTYNNNNNSSSNNDNNSVVSATTTPAVSIPETPYMDAYSSQQQQFLAKIISHSNKSIHDSNLLQAISLSSASTPPSATLGGFPTSLSSKCHSNSRLGLVQSARSPMNDNNNNNNNNNNKELEIHYYHQCWNHNQRNTQEKLQEAFNIIDSTRLGDKHSILVSCQQGVSRSATLVIAYVMKTKQWGLMKSYNFVKEKCPWIAPNITLMNELSEFEQHLLHESQK</sequence>
<dbReference type="EC" id="3.1.3.48" evidence="2"/>
<dbReference type="GO" id="GO:0017017">
    <property type="term" value="F:MAP kinase tyrosine/serine/threonine phosphatase activity"/>
    <property type="evidence" value="ECO:0007669"/>
    <property type="project" value="TreeGrafter"/>
</dbReference>
<dbReference type="SMART" id="SM00195">
    <property type="entry name" value="DSPc"/>
    <property type="match status" value="1"/>
</dbReference>
<feature type="region of interest" description="Disordered" evidence="5">
    <location>
        <begin position="302"/>
        <end position="337"/>
    </location>
</feature>
<dbReference type="EMBL" id="MCOG01000101">
    <property type="protein sequence ID" value="ORY48792.1"/>
    <property type="molecule type" value="Genomic_DNA"/>
</dbReference>
<dbReference type="AlphaFoldDB" id="A0A1Y2CP61"/>
<dbReference type="SUPFAM" id="SSF52799">
    <property type="entry name" value="(Phosphotyrosine protein) phosphatases II"/>
    <property type="match status" value="1"/>
</dbReference>
<feature type="region of interest" description="Disordered" evidence="5">
    <location>
        <begin position="134"/>
        <end position="202"/>
    </location>
</feature>